<evidence type="ECO:0000256" key="5">
    <source>
        <dbReference type="ARBA" id="ARBA00022692"/>
    </source>
</evidence>
<keyword evidence="6" id="KW-0732">Signal</keyword>
<evidence type="ECO:0000256" key="17">
    <source>
        <dbReference type="ARBA" id="ARBA00061639"/>
    </source>
</evidence>
<name>A0A164ZWZ9_9CRUS</name>
<evidence type="ECO:0000256" key="3">
    <source>
        <dbReference type="ARBA" id="ARBA00022475"/>
    </source>
</evidence>
<evidence type="ECO:0000313" key="21">
    <source>
        <dbReference type="EMBL" id="KZS16888.1"/>
    </source>
</evidence>
<dbReference type="InterPro" id="IPR000719">
    <property type="entry name" value="Prot_kinase_dom"/>
</dbReference>
<dbReference type="GO" id="GO:0038062">
    <property type="term" value="F:protein tyrosine kinase collagen receptor activity"/>
    <property type="evidence" value="ECO:0007669"/>
    <property type="project" value="TreeGrafter"/>
</dbReference>
<evidence type="ECO:0000259" key="20">
    <source>
        <dbReference type="PROSITE" id="PS50022"/>
    </source>
</evidence>
<evidence type="ECO:0000256" key="11">
    <source>
        <dbReference type="ARBA" id="ARBA00023136"/>
    </source>
</evidence>
<feature type="domain" description="Protein kinase" evidence="19">
    <location>
        <begin position="1"/>
        <end position="336"/>
    </location>
</feature>
<evidence type="ECO:0000256" key="1">
    <source>
        <dbReference type="ARBA" id="ARBA00004251"/>
    </source>
</evidence>
<keyword evidence="8" id="KW-0418">Kinase</keyword>
<evidence type="ECO:0000256" key="2">
    <source>
        <dbReference type="ARBA" id="ARBA00011902"/>
    </source>
</evidence>
<evidence type="ECO:0000256" key="7">
    <source>
        <dbReference type="ARBA" id="ARBA00022741"/>
    </source>
</evidence>
<dbReference type="PROSITE" id="PS01286">
    <property type="entry name" value="FA58C_2"/>
    <property type="match status" value="1"/>
</dbReference>
<keyword evidence="22" id="KW-1185">Reference proteome</keyword>
<dbReference type="GO" id="GO:0043235">
    <property type="term" value="C:receptor complex"/>
    <property type="evidence" value="ECO:0007669"/>
    <property type="project" value="TreeGrafter"/>
</dbReference>
<organism evidence="21 22">
    <name type="scientific">Daphnia magna</name>
    <dbReference type="NCBI Taxonomy" id="35525"/>
    <lineage>
        <taxon>Eukaryota</taxon>
        <taxon>Metazoa</taxon>
        <taxon>Ecdysozoa</taxon>
        <taxon>Arthropoda</taxon>
        <taxon>Crustacea</taxon>
        <taxon>Branchiopoda</taxon>
        <taxon>Diplostraca</taxon>
        <taxon>Cladocera</taxon>
        <taxon>Anomopoda</taxon>
        <taxon>Daphniidae</taxon>
        <taxon>Daphnia</taxon>
    </lineage>
</organism>
<comment type="catalytic activity">
    <reaction evidence="16">
        <text>L-tyrosyl-[protein] + ATP = O-phospho-L-tyrosyl-[protein] + ADP + H(+)</text>
        <dbReference type="Rhea" id="RHEA:10596"/>
        <dbReference type="Rhea" id="RHEA-COMP:10136"/>
        <dbReference type="Rhea" id="RHEA-COMP:20101"/>
        <dbReference type="ChEBI" id="CHEBI:15378"/>
        <dbReference type="ChEBI" id="CHEBI:30616"/>
        <dbReference type="ChEBI" id="CHEBI:46858"/>
        <dbReference type="ChEBI" id="CHEBI:61978"/>
        <dbReference type="ChEBI" id="CHEBI:456216"/>
        <dbReference type="EC" id="2.7.10.1"/>
    </reaction>
</comment>
<keyword evidence="15" id="KW-0325">Glycoprotein</keyword>
<evidence type="ECO:0000256" key="18">
    <source>
        <dbReference type="SAM" id="Phobius"/>
    </source>
</evidence>
<dbReference type="GO" id="GO:0005886">
    <property type="term" value="C:plasma membrane"/>
    <property type="evidence" value="ECO:0007669"/>
    <property type="project" value="UniProtKB-SubCell"/>
</dbReference>
<keyword evidence="4" id="KW-0808">Transferase</keyword>
<dbReference type="EMBL" id="LRGB01000687">
    <property type="protein sequence ID" value="KZS16888.1"/>
    <property type="molecule type" value="Genomic_DNA"/>
</dbReference>
<keyword evidence="5 18" id="KW-0812">Transmembrane</keyword>
<dbReference type="Gene3D" id="2.60.120.260">
    <property type="entry name" value="Galactose-binding domain-like"/>
    <property type="match status" value="1"/>
</dbReference>
<dbReference type="PANTHER" id="PTHR24416">
    <property type="entry name" value="TYROSINE-PROTEIN KINASE RECEPTOR"/>
    <property type="match status" value="1"/>
</dbReference>
<dbReference type="GO" id="GO:0005518">
    <property type="term" value="F:collagen binding"/>
    <property type="evidence" value="ECO:0007669"/>
    <property type="project" value="TreeGrafter"/>
</dbReference>
<evidence type="ECO:0000256" key="8">
    <source>
        <dbReference type="ARBA" id="ARBA00022777"/>
    </source>
</evidence>
<dbReference type="PROSITE" id="PS00239">
    <property type="entry name" value="RECEPTOR_TYR_KIN_II"/>
    <property type="match status" value="1"/>
</dbReference>
<evidence type="ECO:0000259" key="19">
    <source>
        <dbReference type="PROSITE" id="PS50011"/>
    </source>
</evidence>
<dbReference type="Pfam" id="PF00754">
    <property type="entry name" value="F5_F8_type_C"/>
    <property type="match status" value="1"/>
</dbReference>
<protein>
    <recommendedName>
        <fullName evidence="2">receptor protein-tyrosine kinase</fullName>
        <ecNumber evidence="2">2.7.10.1</ecNumber>
    </recommendedName>
</protein>
<keyword evidence="3" id="KW-1003">Cell membrane</keyword>
<dbReference type="FunFam" id="2.60.120.260:FF:000007">
    <property type="entry name" value="Discoidin domain receptor tyrosine kinase 1"/>
    <property type="match status" value="1"/>
</dbReference>
<dbReference type="GO" id="GO:0051897">
    <property type="term" value="P:positive regulation of phosphatidylinositol 3-kinase/protein kinase B signal transduction"/>
    <property type="evidence" value="ECO:0007669"/>
    <property type="project" value="TreeGrafter"/>
</dbReference>
<dbReference type="InterPro" id="IPR008979">
    <property type="entry name" value="Galactose-bd-like_sf"/>
</dbReference>
<keyword evidence="10 18" id="KW-1133">Transmembrane helix</keyword>
<dbReference type="InterPro" id="IPR000421">
    <property type="entry name" value="FA58C"/>
</dbReference>
<dbReference type="AlphaFoldDB" id="A0A164ZWZ9"/>
<dbReference type="CDD" id="cd00057">
    <property type="entry name" value="FA58C"/>
    <property type="match status" value="1"/>
</dbReference>
<gene>
    <name evidence="21" type="ORF">APZ42_017492</name>
</gene>
<proteinExistence type="inferred from homology"/>
<dbReference type="SMART" id="SM00219">
    <property type="entry name" value="TyrKc"/>
    <property type="match status" value="1"/>
</dbReference>
<keyword evidence="11 18" id="KW-0472">Membrane</keyword>
<dbReference type="GO" id="GO:0005524">
    <property type="term" value="F:ATP binding"/>
    <property type="evidence" value="ECO:0007669"/>
    <property type="project" value="UniProtKB-KW"/>
</dbReference>
<dbReference type="SUPFAM" id="SSF56112">
    <property type="entry name" value="Protein kinase-like (PK-like)"/>
    <property type="match status" value="1"/>
</dbReference>
<evidence type="ECO:0000313" key="22">
    <source>
        <dbReference type="Proteomes" id="UP000076858"/>
    </source>
</evidence>
<dbReference type="Pfam" id="PF07714">
    <property type="entry name" value="PK_Tyr_Ser-Thr"/>
    <property type="match status" value="1"/>
</dbReference>
<evidence type="ECO:0000256" key="12">
    <source>
        <dbReference type="ARBA" id="ARBA00023137"/>
    </source>
</evidence>
<dbReference type="PANTHER" id="PTHR24416:SF579">
    <property type="entry name" value="DISCOIDIN DOMAIN-CONTAINING RECEPTOR 2-LIKE PROTEIN"/>
    <property type="match status" value="1"/>
</dbReference>
<sequence>MECVARRRCNRRDLRAAGCAVTAPAVLLLMTVIMVPLGSALDASQCVGALGMESGSIRDEDIAASSSFDGASVGPQNARVRVERNGGAWCPRQQATHQPRDWLEIDLKTDHVITAVETQGRFGNGQGQEFAEHFLLEYWRESLAKWVRYKDTKSEEVIAGNTNTYVAEKRELDPVLIARKLRFFPYSHHRRTVCMRVEIYGCPWYVKICDFGTDSDIYGLDYYRAEDQLIGLPVRWMAWESVIQGKYTTKSDVWAFAVTLWEILVLGRQRPYQELSDDAVVDNLQHFAQGTVVSAPPCVSLSRPQHCPRDIYDLMCECWRRQPTERPSFREIHLFLQRKNLGYSPTLNESEFTR</sequence>
<evidence type="ECO:0000256" key="9">
    <source>
        <dbReference type="ARBA" id="ARBA00022840"/>
    </source>
</evidence>
<dbReference type="Gene3D" id="1.10.510.10">
    <property type="entry name" value="Transferase(Phosphotransferase) domain 1"/>
    <property type="match status" value="1"/>
</dbReference>
<evidence type="ECO:0000256" key="6">
    <source>
        <dbReference type="ARBA" id="ARBA00022729"/>
    </source>
</evidence>
<accession>A0A164ZWZ9</accession>
<comment type="caution">
    <text evidence="21">The sequence shown here is derived from an EMBL/GenBank/DDBJ whole genome shotgun (WGS) entry which is preliminary data.</text>
</comment>
<evidence type="ECO:0000256" key="16">
    <source>
        <dbReference type="ARBA" id="ARBA00051243"/>
    </source>
</evidence>
<keyword evidence="13" id="KW-1015">Disulfide bond</keyword>
<dbReference type="PROSITE" id="PS50022">
    <property type="entry name" value="FA58C_3"/>
    <property type="match status" value="1"/>
</dbReference>
<comment type="subcellular location">
    <subcellularLocation>
        <location evidence="1">Cell membrane</location>
        <topology evidence="1">Single-pass type I membrane protein</topology>
    </subcellularLocation>
</comment>
<feature type="domain" description="F5/8 type C" evidence="20">
    <location>
        <begin position="46"/>
        <end position="202"/>
    </location>
</feature>
<dbReference type="SMART" id="SM00231">
    <property type="entry name" value="FA58C"/>
    <property type="match status" value="1"/>
</dbReference>
<keyword evidence="14 21" id="KW-0675">Receptor</keyword>
<evidence type="ECO:0000256" key="10">
    <source>
        <dbReference type="ARBA" id="ARBA00022989"/>
    </source>
</evidence>
<evidence type="ECO:0000256" key="4">
    <source>
        <dbReference type="ARBA" id="ARBA00022679"/>
    </source>
</evidence>
<evidence type="ECO:0000256" key="15">
    <source>
        <dbReference type="ARBA" id="ARBA00023180"/>
    </source>
</evidence>
<evidence type="ECO:0000256" key="13">
    <source>
        <dbReference type="ARBA" id="ARBA00023157"/>
    </source>
</evidence>
<dbReference type="PROSITE" id="PS50011">
    <property type="entry name" value="PROTEIN_KINASE_DOM"/>
    <property type="match status" value="1"/>
</dbReference>
<keyword evidence="9" id="KW-0067">ATP-binding</keyword>
<reference evidence="21 22" key="1">
    <citation type="submission" date="2016-03" db="EMBL/GenBank/DDBJ databases">
        <title>EvidentialGene: Evidence-directed Construction of Genes on Genomes.</title>
        <authorList>
            <person name="Gilbert D.G."/>
            <person name="Choi J.-H."/>
            <person name="Mockaitis K."/>
            <person name="Colbourne J."/>
            <person name="Pfrender M."/>
        </authorList>
    </citation>
    <scope>NUCLEOTIDE SEQUENCE [LARGE SCALE GENOMIC DNA]</scope>
    <source>
        <strain evidence="21 22">Xinb3</strain>
        <tissue evidence="21">Complete organism</tissue>
    </source>
</reference>
<dbReference type="InterPro" id="IPR001245">
    <property type="entry name" value="Ser-Thr/Tyr_kinase_cat_dom"/>
</dbReference>
<comment type="similarity">
    <text evidence="17">Belongs to the protein kinase superfamily. Tyr protein kinase family. Insulin receptor subfamily.</text>
</comment>
<feature type="transmembrane region" description="Helical" evidence="18">
    <location>
        <begin position="16"/>
        <end position="37"/>
    </location>
</feature>
<dbReference type="InterPro" id="IPR020635">
    <property type="entry name" value="Tyr_kinase_cat_dom"/>
</dbReference>
<dbReference type="GO" id="GO:0048680">
    <property type="term" value="P:positive regulation of axon regeneration"/>
    <property type="evidence" value="ECO:0007669"/>
    <property type="project" value="UniProtKB-ARBA"/>
</dbReference>
<dbReference type="InterPro" id="IPR050122">
    <property type="entry name" value="RTK"/>
</dbReference>
<dbReference type="SUPFAM" id="SSF49785">
    <property type="entry name" value="Galactose-binding domain-like"/>
    <property type="match status" value="1"/>
</dbReference>
<keyword evidence="7" id="KW-0547">Nucleotide-binding</keyword>
<dbReference type="InterPro" id="IPR011009">
    <property type="entry name" value="Kinase-like_dom_sf"/>
</dbReference>
<dbReference type="EC" id="2.7.10.1" evidence="2"/>
<dbReference type="PROSITE" id="PS01285">
    <property type="entry name" value="FA58C_1"/>
    <property type="match status" value="1"/>
</dbReference>
<dbReference type="Proteomes" id="UP000076858">
    <property type="component" value="Unassembled WGS sequence"/>
</dbReference>
<dbReference type="InterPro" id="IPR002011">
    <property type="entry name" value="Tyr_kinase_rcpt_2_CS"/>
</dbReference>
<evidence type="ECO:0000256" key="14">
    <source>
        <dbReference type="ARBA" id="ARBA00023170"/>
    </source>
</evidence>
<keyword evidence="12" id="KW-0829">Tyrosine-protein kinase</keyword>